<evidence type="ECO:0000256" key="1">
    <source>
        <dbReference type="SAM" id="SignalP"/>
    </source>
</evidence>
<reference evidence="3" key="1">
    <citation type="journal article" date="2015" name="Nat. Genet.">
        <title>The genome and transcriptome of the zoonotic hookworm Ancylostoma ceylanicum identify infection-specific gene families.</title>
        <authorList>
            <person name="Schwarz E.M."/>
            <person name="Hu Y."/>
            <person name="Antoshechkin I."/>
            <person name="Miller M.M."/>
            <person name="Sternberg P.W."/>
            <person name="Aroian R.V."/>
        </authorList>
    </citation>
    <scope>NUCLEOTIDE SEQUENCE</scope>
    <source>
        <strain evidence="3">HY135</strain>
    </source>
</reference>
<keyword evidence="1" id="KW-0732">Signal</keyword>
<dbReference type="EMBL" id="JARK01000282">
    <property type="protein sequence ID" value="EYC38994.1"/>
    <property type="molecule type" value="Genomic_DNA"/>
</dbReference>
<evidence type="ECO:0000313" key="2">
    <source>
        <dbReference type="EMBL" id="EYC38994.1"/>
    </source>
</evidence>
<dbReference type="OrthoDB" id="5854253at2759"/>
<protein>
    <submittedName>
        <fullName evidence="2">Uncharacterized protein</fullName>
    </submittedName>
</protein>
<feature type="chain" id="PRO_5001494542" evidence="1">
    <location>
        <begin position="22"/>
        <end position="186"/>
    </location>
</feature>
<organism evidence="2 3">
    <name type="scientific">Ancylostoma ceylanicum</name>
    <dbReference type="NCBI Taxonomy" id="53326"/>
    <lineage>
        <taxon>Eukaryota</taxon>
        <taxon>Metazoa</taxon>
        <taxon>Ecdysozoa</taxon>
        <taxon>Nematoda</taxon>
        <taxon>Chromadorea</taxon>
        <taxon>Rhabditida</taxon>
        <taxon>Rhabditina</taxon>
        <taxon>Rhabditomorpha</taxon>
        <taxon>Strongyloidea</taxon>
        <taxon>Ancylostomatidae</taxon>
        <taxon>Ancylostomatinae</taxon>
        <taxon>Ancylostoma</taxon>
    </lineage>
</organism>
<dbReference type="AlphaFoldDB" id="A0A016WGR5"/>
<evidence type="ECO:0000313" key="3">
    <source>
        <dbReference type="Proteomes" id="UP000024635"/>
    </source>
</evidence>
<name>A0A016WGR5_9BILA</name>
<gene>
    <name evidence="2" type="primary">Acey_s0682.g1490</name>
    <name evidence="2" type="ORF">Y032_0682g1490</name>
</gene>
<comment type="caution">
    <text evidence="2">The sequence shown here is derived from an EMBL/GenBank/DDBJ whole genome shotgun (WGS) entry which is preliminary data.</text>
</comment>
<keyword evidence="3" id="KW-1185">Reference proteome</keyword>
<feature type="signal peptide" evidence="1">
    <location>
        <begin position="1"/>
        <end position="21"/>
    </location>
</feature>
<dbReference type="Proteomes" id="UP000024635">
    <property type="component" value="Unassembled WGS sequence"/>
</dbReference>
<sequence>MWGCSLSKFLTLKMSALLSFGDCSSPNLIVLFTNKELCDQLFLAALEWGIARDRRTHYIRRSRFDKLPTVPTEYFTDPARLKTITFHYMLDCPLEKAAELSADFSTRDMESLIIVETDEGSYLGEHAVANTLALLSSFSCNKRRSIVCFPYDENLIMVVSLFTKHIYVHNDDDTLTSLYDFAVQIH</sequence>
<proteinExistence type="predicted"/>
<accession>A0A016WGR5</accession>